<accession>A0AAD0MLR7</accession>
<protein>
    <submittedName>
        <fullName evidence="1">Uncharacterized protein</fullName>
    </submittedName>
</protein>
<reference evidence="1 2" key="1">
    <citation type="submission" date="2018-02" db="EMBL/GenBank/DDBJ databases">
        <title>The complete genome of two Bacillus pumilus strains from Cuatro Cienegas, Coahuila, Mexico.</title>
        <authorList>
            <person name="Zarza E."/>
            <person name="Alcaraz L.D."/>
            <person name="Aguilar-Salinas B."/>
            <person name="Islas A."/>
            <person name="Olmedo-Alvarez G."/>
        </authorList>
    </citation>
    <scope>NUCLEOTIDE SEQUENCE [LARGE SCALE GENOMIC DNA]</scope>
    <source>
        <strain evidence="1 2">145</strain>
    </source>
</reference>
<dbReference type="AlphaFoldDB" id="A0AAD0MLR7"/>
<evidence type="ECO:0000313" key="2">
    <source>
        <dbReference type="Proteomes" id="UP000264960"/>
    </source>
</evidence>
<evidence type="ECO:0000313" key="1">
    <source>
        <dbReference type="EMBL" id="AVM24313.1"/>
    </source>
</evidence>
<sequence length="171" mass="19786">MSMMVQEMTELFNRAWQDIDLNRLLYYKDTPLSSDLPDVQELDNYFESTSDEQTPIFKTIFKRAAKTSDLTDDKPICRVCIYFGISSPLSPHLSEKVLERDLHFDIYTHIDTFEENEFRSLKIIDRLSAIYLGKNVAGYGKTQFVRGQPIANPPNGYTGYKLILKIGGQKW</sequence>
<dbReference type="RefSeq" id="WP_117730740.1">
    <property type="nucleotide sequence ID" value="NZ_CP027116.1"/>
</dbReference>
<gene>
    <name evidence="1" type="ORF">C5695_10885</name>
</gene>
<name>A0AAD0MLR7_BACPU</name>
<proteinExistence type="predicted"/>
<dbReference type="Proteomes" id="UP000264960">
    <property type="component" value="Chromosome"/>
</dbReference>
<dbReference type="EMBL" id="CP027116">
    <property type="protein sequence ID" value="AVM24313.1"/>
    <property type="molecule type" value="Genomic_DNA"/>
</dbReference>
<organism evidence="1 2">
    <name type="scientific">Bacillus pumilus</name>
    <name type="common">Bacillus mesentericus</name>
    <dbReference type="NCBI Taxonomy" id="1408"/>
    <lineage>
        <taxon>Bacteria</taxon>
        <taxon>Bacillati</taxon>
        <taxon>Bacillota</taxon>
        <taxon>Bacilli</taxon>
        <taxon>Bacillales</taxon>
        <taxon>Bacillaceae</taxon>
        <taxon>Bacillus</taxon>
    </lineage>
</organism>